<comment type="caution">
    <text evidence="2">The sequence shown here is derived from an EMBL/GenBank/DDBJ whole genome shotgun (WGS) entry which is preliminary data.</text>
</comment>
<dbReference type="InterPro" id="IPR050325">
    <property type="entry name" value="Prot/Nucl_acid_deglycase"/>
</dbReference>
<dbReference type="RefSeq" id="WP_134167523.1">
    <property type="nucleotide sequence ID" value="NZ_SODD01000002.1"/>
</dbReference>
<dbReference type="Proteomes" id="UP000294743">
    <property type="component" value="Unassembled WGS sequence"/>
</dbReference>
<organism evidence="2 3">
    <name type="scientific">Breznakia blatticola</name>
    <dbReference type="NCBI Taxonomy" id="1754012"/>
    <lineage>
        <taxon>Bacteria</taxon>
        <taxon>Bacillati</taxon>
        <taxon>Bacillota</taxon>
        <taxon>Erysipelotrichia</taxon>
        <taxon>Erysipelotrichales</taxon>
        <taxon>Erysipelotrichaceae</taxon>
        <taxon>Breznakia</taxon>
    </lineage>
</organism>
<dbReference type="EMBL" id="SODD01000002">
    <property type="protein sequence ID" value="TDW25996.1"/>
    <property type="molecule type" value="Genomic_DNA"/>
</dbReference>
<keyword evidence="3" id="KW-1185">Reference proteome</keyword>
<dbReference type="CDD" id="cd03135">
    <property type="entry name" value="GATase1_DJ-1"/>
    <property type="match status" value="1"/>
</dbReference>
<dbReference type="OrthoDB" id="9800516at2"/>
<proteinExistence type="predicted"/>
<dbReference type="GO" id="GO:0005737">
    <property type="term" value="C:cytoplasm"/>
    <property type="evidence" value="ECO:0007669"/>
    <property type="project" value="TreeGrafter"/>
</dbReference>
<dbReference type="AlphaFoldDB" id="A0A4R8A6C8"/>
<evidence type="ECO:0000259" key="1">
    <source>
        <dbReference type="Pfam" id="PF01965"/>
    </source>
</evidence>
<accession>A0A4R8A6C8</accession>
<dbReference type="InterPro" id="IPR029062">
    <property type="entry name" value="Class_I_gatase-like"/>
</dbReference>
<dbReference type="PANTHER" id="PTHR48094:SF12">
    <property type="entry name" value="PARKINSON DISEASE PROTEIN 7 HOMOLOG"/>
    <property type="match status" value="1"/>
</dbReference>
<gene>
    <name evidence="2" type="ORF">EDD63_10217</name>
</gene>
<evidence type="ECO:0000313" key="3">
    <source>
        <dbReference type="Proteomes" id="UP000294743"/>
    </source>
</evidence>
<dbReference type="Gene3D" id="3.40.50.880">
    <property type="match status" value="1"/>
</dbReference>
<feature type="domain" description="DJ-1/PfpI" evidence="1">
    <location>
        <begin position="1"/>
        <end position="160"/>
    </location>
</feature>
<dbReference type="PANTHER" id="PTHR48094">
    <property type="entry name" value="PROTEIN/NUCLEIC ACID DEGLYCASE DJ-1-RELATED"/>
    <property type="match status" value="1"/>
</dbReference>
<evidence type="ECO:0000313" key="2">
    <source>
        <dbReference type="EMBL" id="TDW25996.1"/>
    </source>
</evidence>
<sequence>MKVLTIMSNGFEELEAVGTIALLRRSGLEVDIASLHGTEATGRFDITVSKTQSLKDVDYTTYDMLFLPGGPHWKELEDSKEVTNIIDYFMKHDKYVAAICAAPTILGRLGYLKNKYYTCFTSMNEDFGGTYVDTYTAIDGKIITGRSAAAVIDFGFLIIKTLQGDAQEQKIKAEIYYDK</sequence>
<name>A0A4R8A6C8_9FIRM</name>
<protein>
    <submittedName>
        <fullName evidence="2">4-methyl-5(B-hydroxyethyl)-thiazole monophosphate biosynthesis</fullName>
    </submittedName>
</protein>
<dbReference type="SUPFAM" id="SSF52317">
    <property type="entry name" value="Class I glutamine amidotransferase-like"/>
    <property type="match status" value="1"/>
</dbReference>
<dbReference type="InterPro" id="IPR002818">
    <property type="entry name" value="DJ-1/PfpI"/>
</dbReference>
<dbReference type="Pfam" id="PF01965">
    <property type="entry name" value="DJ-1_PfpI"/>
    <property type="match status" value="1"/>
</dbReference>
<reference evidence="2 3" key="1">
    <citation type="submission" date="2019-03" db="EMBL/GenBank/DDBJ databases">
        <title>Genomic Encyclopedia of Type Strains, Phase IV (KMG-IV): sequencing the most valuable type-strain genomes for metagenomic binning, comparative biology and taxonomic classification.</title>
        <authorList>
            <person name="Goeker M."/>
        </authorList>
    </citation>
    <scope>NUCLEOTIDE SEQUENCE [LARGE SCALE GENOMIC DNA]</scope>
    <source>
        <strain evidence="2 3">DSM 28867</strain>
    </source>
</reference>